<evidence type="ECO:0000313" key="1">
    <source>
        <dbReference type="EMBL" id="KAJ8667932.1"/>
    </source>
</evidence>
<dbReference type="EMBL" id="CM056744">
    <property type="protein sequence ID" value="KAJ8667932.1"/>
    <property type="molecule type" value="Genomic_DNA"/>
</dbReference>
<feature type="non-terminal residue" evidence="1">
    <location>
        <position position="1"/>
    </location>
</feature>
<reference evidence="1" key="1">
    <citation type="submission" date="2023-04" db="EMBL/GenBank/DDBJ databases">
        <title>A chromosome-level genome assembly of the parasitoid wasp Eretmocerus hayati.</title>
        <authorList>
            <person name="Zhong Y."/>
            <person name="Liu S."/>
            <person name="Liu Y."/>
        </authorList>
    </citation>
    <scope>NUCLEOTIDE SEQUENCE</scope>
    <source>
        <strain evidence="1">ZJU_SS_LIU_2023</strain>
    </source>
</reference>
<keyword evidence="2" id="KW-1185">Reference proteome</keyword>
<name>A0ACC2NC50_9HYME</name>
<sequence>MEIFIFLVIHGLRMGIFAEETTRHPRVGTPSTFLPPFAVLADKRFGCRRRQLLPPVPGTSSIVSPSTSIEVPLRQEGNQERPDVHSPESASEHSQLLRPSSSHEPLSHELLDERNKQRSPEEHSIPRSFSCEFCNRKYQRRGDLNKHKKSHSSDRPHSCQLCNKKFKRRNDLQKHVLSHNKEYHFTCSVCGKKFKRKYTLKEHMKSHSNENSLTCAICRKKIGYGFNLKAHMMTHSDYHPFNCALCNKGFKRKSGLKAHVRCHTAIRPYPCQSCHKRYKTRNNLSYHVRTKHTNKKSFACEECGKSYESKVGIQQHSKSHSQEKLEKKSVPSTACSENLGYEAYVVEDGRSHEQTVDAQEPGTIVEGTGQFERRIPLGISNHFSMDIVQDPGTDDSLFGRSYHEGIDQSEQPTEVSNDRELESSIDQIQNNPGLFGSWVRTALEIVDGGYCPLTLFIPENDDKNENSPPRNEID</sequence>
<proteinExistence type="predicted"/>
<gene>
    <name evidence="1" type="ORF">QAD02_009595</name>
</gene>
<evidence type="ECO:0000313" key="2">
    <source>
        <dbReference type="Proteomes" id="UP001239111"/>
    </source>
</evidence>
<comment type="caution">
    <text evidence="1">The sequence shown here is derived from an EMBL/GenBank/DDBJ whole genome shotgun (WGS) entry which is preliminary data.</text>
</comment>
<accession>A0ACC2NC50</accession>
<organism evidence="1 2">
    <name type="scientific">Eretmocerus hayati</name>
    <dbReference type="NCBI Taxonomy" id="131215"/>
    <lineage>
        <taxon>Eukaryota</taxon>
        <taxon>Metazoa</taxon>
        <taxon>Ecdysozoa</taxon>
        <taxon>Arthropoda</taxon>
        <taxon>Hexapoda</taxon>
        <taxon>Insecta</taxon>
        <taxon>Pterygota</taxon>
        <taxon>Neoptera</taxon>
        <taxon>Endopterygota</taxon>
        <taxon>Hymenoptera</taxon>
        <taxon>Apocrita</taxon>
        <taxon>Proctotrupomorpha</taxon>
        <taxon>Chalcidoidea</taxon>
        <taxon>Aphelinidae</taxon>
        <taxon>Aphelininae</taxon>
        <taxon>Eretmocerus</taxon>
    </lineage>
</organism>
<dbReference type="Proteomes" id="UP001239111">
    <property type="component" value="Chromosome 4"/>
</dbReference>
<protein>
    <submittedName>
        <fullName evidence="1">Uncharacterized protein</fullName>
    </submittedName>
</protein>